<keyword evidence="4" id="KW-1185">Reference proteome</keyword>
<dbReference type="AlphaFoldDB" id="A0AAD2BU18"/>
<evidence type="ECO:0000313" key="3">
    <source>
        <dbReference type="Proteomes" id="UP001189756"/>
    </source>
</evidence>
<evidence type="ECO:0000313" key="2">
    <source>
        <dbReference type="EMBL" id="CAJ0807319.1"/>
    </source>
</evidence>
<dbReference type="RefSeq" id="WP_012436272.1">
    <property type="nucleotide sequence ID" value="NZ_CATWDO010000014.1"/>
</dbReference>
<dbReference type="Proteomes" id="UP001189773">
    <property type="component" value="Unassembled WGS sequence"/>
</dbReference>
<evidence type="ECO:0000313" key="1">
    <source>
        <dbReference type="EMBL" id="CAJ0805747.1"/>
    </source>
</evidence>
<protein>
    <submittedName>
        <fullName evidence="1">Uncharacterized protein</fullName>
    </submittedName>
</protein>
<dbReference type="EMBL" id="CATZAZ010000013">
    <property type="protein sequence ID" value="CAJ0805747.1"/>
    <property type="molecule type" value="Genomic_DNA"/>
</dbReference>
<comment type="caution">
    <text evidence="1">The sequence shown here is derived from an EMBL/GenBank/DDBJ whole genome shotgun (WGS) entry which is preliminary data.</text>
</comment>
<accession>A0AAD2BU18</accession>
<dbReference type="EMBL" id="CATZAR010000024">
    <property type="protein sequence ID" value="CAJ0807319.1"/>
    <property type="molecule type" value="Genomic_DNA"/>
</dbReference>
<reference evidence="1 4" key="1">
    <citation type="submission" date="2023-07" db="EMBL/GenBank/DDBJ databases">
        <authorList>
            <person name="Peeters C."/>
        </authorList>
    </citation>
    <scope>NUCLEOTIDE SEQUENCE</scope>
    <source>
        <strain evidence="2 4">LMG 18095</strain>
        <strain evidence="1">R-77560</strain>
    </source>
</reference>
<organism evidence="1 3">
    <name type="scientific">Ralstonia thomasii</name>
    <dbReference type="NCBI Taxonomy" id="3058596"/>
    <lineage>
        <taxon>Bacteria</taxon>
        <taxon>Pseudomonadati</taxon>
        <taxon>Pseudomonadota</taxon>
        <taxon>Betaproteobacteria</taxon>
        <taxon>Burkholderiales</taxon>
        <taxon>Burkholderiaceae</taxon>
        <taxon>Ralstonia</taxon>
    </lineage>
</organism>
<dbReference type="Proteomes" id="UP001189756">
    <property type="component" value="Unassembled WGS sequence"/>
</dbReference>
<evidence type="ECO:0000313" key="4">
    <source>
        <dbReference type="Proteomes" id="UP001189773"/>
    </source>
</evidence>
<gene>
    <name evidence="2" type="ORF">LMG18095_04580</name>
    <name evidence="1" type="ORF">R77560_04303</name>
</gene>
<name>A0AAD2BU18_9RALS</name>
<sequence>MGSTPTPNDINSQNREFWANQDHIGRYGDAIAAATDALMKYDTYGHGRFVWLAYKSVRVAERLWPAYREAMIAYVSTWGNGQEVRLSTEVLDTLRERVLCILDGVVGDLLDLGDTSSKHGHAAVKKALRIDAENSPTSSKARTLEEAIIEGMIAIYRQASVLQERFARGESSFSVRPPAAADHIKRLVANNTGVSISQVDATWRKYLSEGEHADDCKALIQQVKEQDKALRRKVVPKLKAAVKRPQKPTADHRWRRTVRTKI</sequence>
<proteinExistence type="predicted"/>